<evidence type="ECO:0000313" key="2">
    <source>
        <dbReference type="EMBL" id="EKB50111.1"/>
    </source>
</evidence>
<name>K1L5S1_CECL9</name>
<dbReference type="GO" id="GO:0055085">
    <property type="term" value="P:transmembrane transport"/>
    <property type="evidence" value="ECO:0007669"/>
    <property type="project" value="InterPro"/>
</dbReference>
<dbReference type="EMBL" id="AMGM01000013">
    <property type="protein sequence ID" value="EKB50111.1"/>
    <property type="molecule type" value="Genomic_DNA"/>
</dbReference>
<organism evidence="2 3">
    <name type="scientific">Cecembia lonarensis (strain CCUG 58316 / KCTC 22772 / LW9)</name>
    <dbReference type="NCBI Taxonomy" id="1225176"/>
    <lineage>
        <taxon>Bacteria</taxon>
        <taxon>Pseudomonadati</taxon>
        <taxon>Bacteroidota</taxon>
        <taxon>Cytophagia</taxon>
        <taxon>Cytophagales</taxon>
        <taxon>Cyclobacteriaceae</taxon>
        <taxon>Cecembia</taxon>
    </lineage>
</organism>
<dbReference type="Gene3D" id="3.30.1150.10">
    <property type="match status" value="1"/>
</dbReference>
<keyword evidence="3" id="KW-1185">Reference proteome</keyword>
<comment type="caution">
    <text evidence="2">The sequence shown here is derived from an EMBL/GenBank/DDBJ whole genome shotgun (WGS) entry which is preliminary data.</text>
</comment>
<dbReference type="RefSeq" id="WP_009184295.1">
    <property type="nucleotide sequence ID" value="NZ_AMGM01000013.1"/>
</dbReference>
<dbReference type="AlphaFoldDB" id="K1L5S1"/>
<gene>
    <name evidence="2" type="ORF">B879_01255</name>
</gene>
<evidence type="ECO:0000259" key="1">
    <source>
        <dbReference type="Pfam" id="PF03544"/>
    </source>
</evidence>
<sequence>MWKETQKFNELGEIDRIIIVDASSDSTKTKVFNNEKFLLELSCDEFSNCNGLFYPEDSEETIPVYRNIFEPNFSDIQGWFKFARENFKYPEIARKGKHEGTVWMGLRIGANGELLESTGINAKELHPSLIKKVQEIIDAYHGGFSPALDKKGNPIEGWMYFNTDFYLLQTKTTRTVPKFDF</sequence>
<feature type="domain" description="TonB C-terminal" evidence="1">
    <location>
        <begin position="86"/>
        <end position="167"/>
    </location>
</feature>
<protein>
    <recommendedName>
        <fullName evidence="1">TonB C-terminal domain-containing protein</fullName>
    </recommendedName>
</protein>
<dbReference type="OrthoDB" id="822261at2"/>
<evidence type="ECO:0000313" key="3">
    <source>
        <dbReference type="Proteomes" id="UP000004478"/>
    </source>
</evidence>
<dbReference type="InterPro" id="IPR037682">
    <property type="entry name" value="TonB_C"/>
</dbReference>
<accession>K1L5S1</accession>
<reference evidence="2 3" key="1">
    <citation type="journal article" date="2012" name="J. Bacteriol.">
        <title>Draft Genome Sequence of Cecembia lonarensis Strain LW9T, Isolated from Lonar Lake, a Haloalkaline Lake in India.</title>
        <authorList>
            <person name="Shivaji S."/>
            <person name="Ara S."/>
            <person name="Singh A."/>
            <person name="Pinnaka A.K."/>
        </authorList>
    </citation>
    <scope>NUCLEOTIDE SEQUENCE [LARGE SCALE GENOMIC DNA]</scope>
    <source>
        <strain evidence="2 3">LW9</strain>
    </source>
</reference>
<dbReference type="SUPFAM" id="SSF74653">
    <property type="entry name" value="TolA/TonB C-terminal domain"/>
    <property type="match status" value="1"/>
</dbReference>
<dbReference type="Proteomes" id="UP000004478">
    <property type="component" value="Unassembled WGS sequence"/>
</dbReference>
<dbReference type="Pfam" id="PF03544">
    <property type="entry name" value="TonB_C"/>
    <property type="match status" value="1"/>
</dbReference>
<proteinExistence type="predicted"/>